<feature type="transmembrane region" description="Helical" evidence="1">
    <location>
        <begin position="347"/>
        <end position="373"/>
    </location>
</feature>
<keyword evidence="1" id="KW-1133">Transmembrane helix</keyword>
<feature type="transmembrane region" description="Helical" evidence="1">
    <location>
        <begin position="12"/>
        <end position="33"/>
    </location>
</feature>
<proteinExistence type="predicted"/>
<protein>
    <submittedName>
        <fullName evidence="2">Uncharacterized protein</fullName>
    </submittedName>
</protein>
<organism evidence="2 3">
    <name type="scientific">Aspergillus granulosus</name>
    <dbReference type="NCBI Taxonomy" id="176169"/>
    <lineage>
        <taxon>Eukaryota</taxon>
        <taxon>Fungi</taxon>
        <taxon>Dikarya</taxon>
        <taxon>Ascomycota</taxon>
        <taxon>Pezizomycotina</taxon>
        <taxon>Eurotiomycetes</taxon>
        <taxon>Eurotiomycetidae</taxon>
        <taxon>Eurotiales</taxon>
        <taxon>Aspergillaceae</taxon>
        <taxon>Aspergillus</taxon>
        <taxon>Aspergillus subgen. Nidulantes</taxon>
    </lineage>
</organism>
<name>A0ABR4GTZ3_9EURO</name>
<accession>A0ABR4GTZ3</accession>
<keyword evidence="1" id="KW-0812">Transmembrane</keyword>
<feature type="transmembrane region" description="Helical" evidence="1">
    <location>
        <begin position="95"/>
        <end position="113"/>
    </location>
</feature>
<feature type="transmembrane region" description="Helical" evidence="1">
    <location>
        <begin position="125"/>
        <end position="147"/>
    </location>
</feature>
<evidence type="ECO:0000313" key="2">
    <source>
        <dbReference type="EMBL" id="KAL2802397.1"/>
    </source>
</evidence>
<feature type="transmembrane region" description="Helical" evidence="1">
    <location>
        <begin position="256"/>
        <end position="282"/>
    </location>
</feature>
<evidence type="ECO:0000313" key="3">
    <source>
        <dbReference type="Proteomes" id="UP001610334"/>
    </source>
</evidence>
<feature type="transmembrane region" description="Helical" evidence="1">
    <location>
        <begin position="172"/>
        <end position="190"/>
    </location>
</feature>
<comment type="caution">
    <text evidence="2">The sequence shown here is derived from an EMBL/GenBank/DDBJ whole genome shotgun (WGS) entry which is preliminary data.</text>
</comment>
<keyword evidence="1" id="KW-0472">Membrane</keyword>
<keyword evidence="3" id="KW-1185">Reference proteome</keyword>
<reference evidence="2 3" key="1">
    <citation type="submission" date="2024-07" db="EMBL/GenBank/DDBJ databases">
        <title>Section-level genome sequencing and comparative genomics of Aspergillus sections Usti and Cavernicolus.</title>
        <authorList>
            <consortium name="Lawrence Berkeley National Laboratory"/>
            <person name="Nybo J.L."/>
            <person name="Vesth T.C."/>
            <person name="Theobald S."/>
            <person name="Frisvad J.C."/>
            <person name="Larsen T.O."/>
            <person name="Kjaerboelling I."/>
            <person name="Rothschild-Mancinelli K."/>
            <person name="Lyhne E.K."/>
            <person name="Kogle M.E."/>
            <person name="Barry K."/>
            <person name="Clum A."/>
            <person name="Na H."/>
            <person name="Ledsgaard L."/>
            <person name="Lin J."/>
            <person name="Lipzen A."/>
            <person name="Kuo A."/>
            <person name="Riley R."/>
            <person name="Mondo S."/>
            <person name="Labutti K."/>
            <person name="Haridas S."/>
            <person name="Pangalinan J."/>
            <person name="Salamov A.A."/>
            <person name="Simmons B.A."/>
            <person name="Magnuson J.K."/>
            <person name="Chen J."/>
            <person name="Drula E."/>
            <person name="Henrissat B."/>
            <person name="Wiebenga A."/>
            <person name="Lubbers R.J."/>
            <person name="Gomes A.C."/>
            <person name="Makela M.R."/>
            <person name="Stajich J."/>
            <person name="Grigoriev I.V."/>
            <person name="Mortensen U.H."/>
            <person name="De Vries R.P."/>
            <person name="Baker S.E."/>
            <person name="Andersen M.R."/>
        </authorList>
    </citation>
    <scope>NUCLEOTIDE SEQUENCE [LARGE SCALE GENOMIC DNA]</scope>
    <source>
        <strain evidence="2 3">CBS 588.65</strain>
    </source>
</reference>
<feature type="transmembrane region" description="Helical" evidence="1">
    <location>
        <begin position="60"/>
        <end position="83"/>
    </location>
</feature>
<sequence length="394" mass="43274">MASSIQGSNQLLVIFLLSLSAYAFYATWGISLLDGTLQHMLDHRGADVPLIPGTQEPLRLHFIGIPPIDYWYTIMVLFFWQAVDGSHPSTSLTGIYFLGQLIGIWTLVYIEGYRIGNEGRTIARTLFWAILMQNLTLACFGPIYFVYHLTSSPTNTRHTQQTLLTAARNLKLLPASVLIGYILPSIWIAIPSPVAQSYASQQAAIAVWTPFPVWVSLAHTILTIGEVTLFNSASEKIVARSSPAESRDIYNSALRAVYLFAIAGCAIVHIGTVATSLSALLFPTIFGAGYTEYFAPNTLLFPQNSSSVASIGAGVLNFMQWDQWIGYTAVLSWVLKSYWSEAPKSAALFHTVLEAIVAIALLGPGGAAVLFVWRRDEIMWAEEVVEKSPNFKTG</sequence>
<dbReference type="EMBL" id="JBFXLT010000186">
    <property type="protein sequence ID" value="KAL2802397.1"/>
    <property type="molecule type" value="Genomic_DNA"/>
</dbReference>
<dbReference type="Proteomes" id="UP001610334">
    <property type="component" value="Unassembled WGS sequence"/>
</dbReference>
<evidence type="ECO:0000256" key="1">
    <source>
        <dbReference type="SAM" id="Phobius"/>
    </source>
</evidence>
<gene>
    <name evidence="2" type="ORF">BJX63DRAFT_437922</name>
</gene>